<protein>
    <submittedName>
        <fullName evidence="2">Peptidase domain protein</fullName>
    </submittedName>
</protein>
<dbReference type="EMBL" id="CP002546">
    <property type="protein sequence ID" value="ADY60664.1"/>
    <property type="molecule type" value="Genomic_DNA"/>
</dbReference>
<gene>
    <name evidence="2" type="ordered locus">Plabr_3067</name>
</gene>
<dbReference type="AlphaFoldDB" id="F0SHY1"/>
<sequence length="827" mass="89993">MRAISWVLFLSAVFFLVSGDVASADPWISSVKPRLVGRGEVSELVLTSWRHEALELIFYPPQTIEGEVKNKPADGIRCVGTEFDAKKDQLICRVEVDNDCQPGEYPFRVLTAVGLSSMGTVHVSPFPVIDENEQKANTNDTPETALAVEGNVTVSGTLSKSAADDVDCFRVSGKAGQRLSVEVDMVKMGDDLRWNPVPEGYDSVVTILDPSGKRIAKNDDSALNRQDPLLSVKLPTDGDYTIVLQRSMFIPEAREYAIHIGQFFRPLVAYPLGGPAGQPLQVQMLGDPLGPVARTIPLPTETGSFPYYGEAPLPLTVRSCSFPNAMEAAGEAETKVDSVPVALNGILAEPDEIDRFRFTVKKGEPLQVRVWASALGSSVDPVIKLRRVDESGAPGNVELEADDAKLTERDIFGGHGDFPDKFDPSVMWTPKQDGEYVLEIFDSRGFGGPNHVYRIEIAPPTNTLHIGLSWEDYKPERPRKTSLSVPRGGRWTVRLSLYAAQGSSFKGPLQLEIDGLPEGVKMLSPQIPSFQSVWPMTLVADENAPLDASLVRVTARPAEGGEPFATVNQQNLQRVSYSHYPWRNIRVDRFAMAVSEPSGFSVELKSPEQTLMRGSEMTIPVEIHREPGCDEPLELQCELAPSGVGVSPAEIIPAGETKATLTLSAAANAKLGSSPLYVMATTTQARGGKENSRVKGDSILGSERVRVSSKVVEIDVADPFVSLASEPQSVRRGNKIAYRWSIKQLRPFAGQAQVHMLGLPVGLSETGEPATFDKNSKEVTVELEATDEALLGLVGDLQCDVQFSVEGKEIHLRTGSGSLRIDPRLEK</sequence>
<dbReference type="KEGG" id="pbs:Plabr_3067"/>
<evidence type="ECO:0000259" key="1">
    <source>
        <dbReference type="Pfam" id="PF04151"/>
    </source>
</evidence>
<dbReference type="RefSeq" id="WP_013629385.1">
    <property type="nucleotide sequence ID" value="NC_015174.1"/>
</dbReference>
<dbReference type="eggNOG" id="COG3064">
    <property type="taxonomic scope" value="Bacteria"/>
</dbReference>
<name>F0SHY1_RUBBR</name>
<organism evidence="2 3">
    <name type="scientific">Rubinisphaera brasiliensis (strain ATCC 49424 / DSM 5305 / JCM 21570 / IAM 15109 / NBRC 103401 / IFAM 1448)</name>
    <name type="common">Planctomyces brasiliensis</name>
    <dbReference type="NCBI Taxonomy" id="756272"/>
    <lineage>
        <taxon>Bacteria</taxon>
        <taxon>Pseudomonadati</taxon>
        <taxon>Planctomycetota</taxon>
        <taxon>Planctomycetia</taxon>
        <taxon>Planctomycetales</taxon>
        <taxon>Planctomycetaceae</taxon>
        <taxon>Rubinisphaera</taxon>
    </lineage>
</organism>
<evidence type="ECO:0000313" key="3">
    <source>
        <dbReference type="Proteomes" id="UP000006860"/>
    </source>
</evidence>
<dbReference type="InterPro" id="IPR007280">
    <property type="entry name" value="Peptidase_C_arc/bac"/>
</dbReference>
<reference evidence="3" key="1">
    <citation type="submission" date="2011-02" db="EMBL/GenBank/DDBJ databases">
        <title>The complete genome of Planctomyces brasiliensis DSM 5305.</title>
        <authorList>
            <person name="Lucas S."/>
            <person name="Copeland A."/>
            <person name="Lapidus A."/>
            <person name="Bruce D."/>
            <person name="Goodwin L."/>
            <person name="Pitluck S."/>
            <person name="Kyrpides N."/>
            <person name="Mavromatis K."/>
            <person name="Pagani I."/>
            <person name="Ivanova N."/>
            <person name="Ovchinnikova G."/>
            <person name="Lu M."/>
            <person name="Detter J.C."/>
            <person name="Han C."/>
            <person name="Land M."/>
            <person name="Hauser L."/>
            <person name="Markowitz V."/>
            <person name="Cheng J.-F."/>
            <person name="Hugenholtz P."/>
            <person name="Woyke T."/>
            <person name="Wu D."/>
            <person name="Tindall B."/>
            <person name="Pomrenke H.G."/>
            <person name="Brambilla E."/>
            <person name="Klenk H.-P."/>
            <person name="Eisen J.A."/>
        </authorList>
    </citation>
    <scope>NUCLEOTIDE SEQUENCE [LARGE SCALE GENOMIC DNA]</scope>
    <source>
        <strain evidence="3">ATCC 49424 / DSM 5305 / JCM 21570 / NBRC 103401 / IFAM 1448</strain>
    </source>
</reference>
<feature type="domain" description="Peptidase C-terminal archaeal/bacterial" evidence="1">
    <location>
        <begin position="165"/>
        <end position="244"/>
    </location>
</feature>
<dbReference type="Proteomes" id="UP000006860">
    <property type="component" value="Chromosome"/>
</dbReference>
<evidence type="ECO:0000313" key="2">
    <source>
        <dbReference type="EMBL" id="ADY60664.1"/>
    </source>
</evidence>
<dbReference type="STRING" id="756272.Plabr_3067"/>
<dbReference type="Pfam" id="PF04151">
    <property type="entry name" value="PPC"/>
    <property type="match status" value="1"/>
</dbReference>
<keyword evidence="3" id="KW-1185">Reference proteome</keyword>
<accession>F0SHY1</accession>
<dbReference type="HOGENOM" id="CLU_341272_0_0_0"/>
<proteinExistence type="predicted"/>
<dbReference type="Gene3D" id="2.60.120.380">
    <property type="match status" value="1"/>
</dbReference>